<dbReference type="Gene3D" id="1.25.40.20">
    <property type="entry name" value="Ankyrin repeat-containing domain"/>
    <property type="match status" value="1"/>
</dbReference>
<dbReference type="OrthoDB" id="3796693at2759"/>
<dbReference type="EMBL" id="PNEN01000157">
    <property type="protein sequence ID" value="PPJ60974.1"/>
    <property type="molecule type" value="Genomic_DNA"/>
</dbReference>
<dbReference type="STRING" id="357750.A0A2S6CMM1"/>
<gene>
    <name evidence="1" type="ORF">CBER1_02018</name>
</gene>
<name>A0A2S6CMM1_9PEZI</name>
<organism evidence="1 2">
    <name type="scientific">Cercospora berteroae</name>
    <dbReference type="NCBI Taxonomy" id="357750"/>
    <lineage>
        <taxon>Eukaryota</taxon>
        <taxon>Fungi</taxon>
        <taxon>Dikarya</taxon>
        <taxon>Ascomycota</taxon>
        <taxon>Pezizomycotina</taxon>
        <taxon>Dothideomycetes</taxon>
        <taxon>Dothideomycetidae</taxon>
        <taxon>Mycosphaerellales</taxon>
        <taxon>Mycosphaerellaceae</taxon>
        <taxon>Cercospora</taxon>
    </lineage>
</organism>
<dbReference type="SUPFAM" id="SSF48403">
    <property type="entry name" value="Ankyrin repeat"/>
    <property type="match status" value="1"/>
</dbReference>
<dbReference type="AlphaFoldDB" id="A0A2S6CMM1"/>
<reference evidence="2" key="1">
    <citation type="journal article" date="2017" name="bioRxiv">
        <title>Conservation of a gene cluster reveals novel cercosporin biosynthetic mechanisms and extends production to the genus Colletotrichum.</title>
        <authorList>
            <person name="de Jonge R."/>
            <person name="Ebert M.K."/>
            <person name="Huitt-Roehl C.R."/>
            <person name="Pal P."/>
            <person name="Suttle J.C."/>
            <person name="Spanner R.E."/>
            <person name="Neubauer J.D."/>
            <person name="Jurick W.M.II."/>
            <person name="Stott K.A."/>
            <person name="Secor G.A."/>
            <person name="Thomma B.P.H.J."/>
            <person name="Van de Peer Y."/>
            <person name="Townsend C.A."/>
            <person name="Bolton M.D."/>
        </authorList>
    </citation>
    <scope>NUCLEOTIDE SEQUENCE [LARGE SCALE GENOMIC DNA]</scope>
    <source>
        <strain evidence="2">CBS538.71</strain>
    </source>
</reference>
<keyword evidence="2" id="KW-1185">Reference proteome</keyword>
<accession>A0A2S6CMM1</accession>
<evidence type="ECO:0000313" key="2">
    <source>
        <dbReference type="Proteomes" id="UP000237631"/>
    </source>
</evidence>
<proteinExistence type="predicted"/>
<dbReference type="InterPro" id="IPR002110">
    <property type="entry name" value="Ankyrin_rpt"/>
</dbReference>
<dbReference type="InterPro" id="IPR036770">
    <property type="entry name" value="Ankyrin_rpt-contain_sf"/>
</dbReference>
<evidence type="ECO:0000313" key="1">
    <source>
        <dbReference type="EMBL" id="PPJ60974.1"/>
    </source>
</evidence>
<dbReference type="Proteomes" id="UP000237631">
    <property type="component" value="Unassembled WGS sequence"/>
</dbReference>
<protein>
    <submittedName>
        <fullName evidence="1">Uncharacterized protein</fullName>
    </submittedName>
</protein>
<sequence>MHDNLNTRAAFDDGDLIPNPTLYFAVLRGLEQTAEHLLSSGALLNLEGGVEGTPLMAACALGRPSLVKLLIRLGAIEYYIKDGLLFSALKAARHFPKIQHWLLVDRYTDQPKLTHTSLDVPD</sequence>
<comment type="caution">
    <text evidence="1">The sequence shown here is derived from an EMBL/GenBank/DDBJ whole genome shotgun (WGS) entry which is preliminary data.</text>
</comment>
<dbReference type="Pfam" id="PF00023">
    <property type="entry name" value="Ank"/>
    <property type="match status" value="1"/>
</dbReference>